<protein>
    <submittedName>
        <fullName evidence="1">Uncharacterized protein</fullName>
    </submittedName>
</protein>
<organism evidence="1 2">
    <name type="scientific">Trema orientale</name>
    <name type="common">Charcoal tree</name>
    <name type="synonym">Celtis orientalis</name>
    <dbReference type="NCBI Taxonomy" id="63057"/>
    <lineage>
        <taxon>Eukaryota</taxon>
        <taxon>Viridiplantae</taxon>
        <taxon>Streptophyta</taxon>
        <taxon>Embryophyta</taxon>
        <taxon>Tracheophyta</taxon>
        <taxon>Spermatophyta</taxon>
        <taxon>Magnoliopsida</taxon>
        <taxon>eudicotyledons</taxon>
        <taxon>Gunneridae</taxon>
        <taxon>Pentapetalae</taxon>
        <taxon>rosids</taxon>
        <taxon>fabids</taxon>
        <taxon>Rosales</taxon>
        <taxon>Cannabaceae</taxon>
        <taxon>Trema</taxon>
    </lineage>
</organism>
<comment type="caution">
    <text evidence="1">The sequence shown here is derived from an EMBL/GenBank/DDBJ whole genome shotgun (WGS) entry which is preliminary data.</text>
</comment>
<gene>
    <name evidence="1" type="ORF">TorRG33x02_074750</name>
</gene>
<dbReference type="InParanoid" id="A0A2P5FG68"/>
<sequence>MPALSKKVICTPSARNMEVKAQDISLLWAKELVGLPLQVVESDALVVVTSKNKIDSIILSLVTSLGMTVIHCLYSL</sequence>
<feature type="non-terminal residue" evidence="1">
    <location>
        <position position="1"/>
    </location>
</feature>
<dbReference type="AlphaFoldDB" id="A0A2P5FG68"/>
<name>A0A2P5FG68_TREOI</name>
<keyword evidence="2" id="KW-1185">Reference proteome</keyword>
<dbReference type="Proteomes" id="UP000237000">
    <property type="component" value="Unassembled WGS sequence"/>
</dbReference>
<proteinExistence type="predicted"/>
<reference evidence="2" key="1">
    <citation type="submission" date="2016-06" db="EMBL/GenBank/DDBJ databases">
        <title>Parallel loss of symbiosis genes in relatives of nitrogen-fixing non-legume Parasponia.</title>
        <authorList>
            <person name="Van Velzen R."/>
            <person name="Holmer R."/>
            <person name="Bu F."/>
            <person name="Rutten L."/>
            <person name="Van Zeijl A."/>
            <person name="Liu W."/>
            <person name="Santuari L."/>
            <person name="Cao Q."/>
            <person name="Sharma T."/>
            <person name="Shen D."/>
            <person name="Roswanjaya Y."/>
            <person name="Wardhani T."/>
            <person name="Kalhor M.S."/>
            <person name="Jansen J."/>
            <person name="Van den Hoogen J."/>
            <person name="Gungor B."/>
            <person name="Hartog M."/>
            <person name="Hontelez J."/>
            <person name="Verver J."/>
            <person name="Yang W.-C."/>
            <person name="Schijlen E."/>
            <person name="Repin R."/>
            <person name="Schilthuizen M."/>
            <person name="Schranz E."/>
            <person name="Heidstra R."/>
            <person name="Miyata K."/>
            <person name="Fedorova E."/>
            <person name="Kohlen W."/>
            <person name="Bisseling T."/>
            <person name="Smit S."/>
            <person name="Geurts R."/>
        </authorList>
    </citation>
    <scope>NUCLEOTIDE SEQUENCE [LARGE SCALE GENOMIC DNA]</scope>
    <source>
        <strain evidence="2">cv. RG33-2</strain>
    </source>
</reference>
<accession>A0A2P5FG68</accession>
<evidence type="ECO:0000313" key="1">
    <source>
        <dbReference type="EMBL" id="PON96771.1"/>
    </source>
</evidence>
<dbReference type="EMBL" id="JXTC01000036">
    <property type="protein sequence ID" value="PON96771.1"/>
    <property type="molecule type" value="Genomic_DNA"/>
</dbReference>
<evidence type="ECO:0000313" key="2">
    <source>
        <dbReference type="Proteomes" id="UP000237000"/>
    </source>
</evidence>